<dbReference type="SUPFAM" id="SSF47986">
    <property type="entry name" value="DEATH domain"/>
    <property type="match status" value="1"/>
</dbReference>
<dbReference type="Pfam" id="PF17779">
    <property type="entry name" value="WHD_NOD2"/>
    <property type="match status" value="1"/>
</dbReference>
<evidence type="ECO:0000256" key="4">
    <source>
        <dbReference type="ARBA" id="ARBA00022737"/>
    </source>
</evidence>
<organism evidence="9 10">
    <name type="scientific">Maylandia zebra</name>
    <name type="common">zebra mbuna</name>
    <dbReference type="NCBI Taxonomy" id="106582"/>
    <lineage>
        <taxon>Eukaryota</taxon>
        <taxon>Metazoa</taxon>
        <taxon>Chordata</taxon>
        <taxon>Craniata</taxon>
        <taxon>Vertebrata</taxon>
        <taxon>Euteleostomi</taxon>
        <taxon>Actinopterygii</taxon>
        <taxon>Neopterygii</taxon>
        <taxon>Teleostei</taxon>
        <taxon>Neoteleostei</taxon>
        <taxon>Acanthomorphata</taxon>
        <taxon>Ovalentaria</taxon>
        <taxon>Cichlomorphae</taxon>
        <taxon>Cichliformes</taxon>
        <taxon>Cichlidae</taxon>
        <taxon>African cichlids</taxon>
        <taxon>Pseudocrenilabrinae</taxon>
        <taxon>Haplochromini</taxon>
        <taxon>Maylandia</taxon>
        <taxon>Maylandia zebra complex</taxon>
    </lineage>
</organism>
<dbReference type="CDD" id="cd08321">
    <property type="entry name" value="Pyrin_ASC-like"/>
    <property type="match status" value="1"/>
</dbReference>
<dbReference type="InterPro" id="IPR001611">
    <property type="entry name" value="Leu-rich_rpt"/>
</dbReference>
<protein>
    <recommendedName>
        <fullName evidence="11">NACHT domain-containing protein</fullName>
    </recommendedName>
</protein>
<keyword evidence="5" id="KW-0547">Nucleotide-binding</keyword>
<evidence type="ECO:0000256" key="6">
    <source>
        <dbReference type="ARBA" id="ARBA00022840"/>
    </source>
</evidence>
<name>A0A3P9DTR6_9CICH</name>
<dbReference type="SMART" id="SM01288">
    <property type="entry name" value="FISNA"/>
    <property type="match status" value="1"/>
</dbReference>
<dbReference type="Pfam" id="PF14484">
    <property type="entry name" value="FISNA"/>
    <property type="match status" value="1"/>
</dbReference>
<dbReference type="Gene3D" id="3.80.10.10">
    <property type="entry name" value="Ribonuclease Inhibitor"/>
    <property type="match status" value="1"/>
</dbReference>
<feature type="domain" description="NACHT" evidence="8">
    <location>
        <begin position="200"/>
        <end position="334"/>
    </location>
</feature>
<evidence type="ECO:0000259" key="7">
    <source>
        <dbReference type="PROSITE" id="PS50824"/>
    </source>
</evidence>
<dbReference type="InterPro" id="IPR032675">
    <property type="entry name" value="LRR_dom_sf"/>
</dbReference>
<dbReference type="Gene3D" id="3.40.50.300">
    <property type="entry name" value="P-loop containing nucleotide triphosphate hydrolases"/>
    <property type="match status" value="1"/>
</dbReference>
<comment type="subcellular location">
    <subcellularLocation>
        <location evidence="1">Cytoplasm</location>
    </subcellularLocation>
</comment>
<dbReference type="FunFam" id="3.40.50.300:FF:001524">
    <property type="entry name" value="Si:dkey-126g1.7"/>
    <property type="match status" value="1"/>
</dbReference>
<evidence type="ECO:0000256" key="1">
    <source>
        <dbReference type="ARBA" id="ARBA00004496"/>
    </source>
</evidence>
<keyword evidence="3" id="KW-0433">Leucine-rich repeat</keyword>
<dbReference type="PANTHER" id="PTHR24106">
    <property type="entry name" value="NACHT, LRR AND CARD DOMAINS-CONTAINING"/>
    <property type="match status" value="1"/>
</dbReference>
<dbReference type="InterPro" id="IPR007111">
    <property type="entry name" value="NACHT_NTPase"/>
</dbReference>
<evidence type="ECO:0000256" key="5">
    <source>
        <dbReference type="ARBA" id="ARBA00022741"/>
    </source>
</evidence>
<proteinExistence type="predicted"/>
<dbReference type="InterPro" id="IPR051261">
    <property type="entry name" value="NLR"/>
</dbReference>
<dbReference type="PROSITE" id="PS51450">
    <property type="entry name" value="LRR"/>
    <property type="match status" value="1"/>
</dbReference>
<keyword evidence="4" id="KW-0677">Repeat</keyword>
<dbReference type="GO" id="GO:0005737">
    <property type="term" value="C:cytoplasm"/>
    <property type="evidence" value="ECO:0007669"/>
    <property type="project" value="UniProtKB-SubCell"/>
</dbReference>
<dbReference type="Pfam" id="PF05729">
    <property type="entry name" value="NACHT"/>
    <property type="match status" value="1"/>
</dbReference>
<feature type="domain" description="Pyrin" evidence="7">
    <location>
        <begin position="1"/>
        <end position="60"/>
    </location>
</feature>
<dbReference type="Proteomes" id="UP000265160">
    <property type="component" value="Unplaced"/>
</dbReference>
<dbReference type="InterPro" id="IPR041075">
    <property type="entry name" value="NOD1/2_WH"/>
</dbReference>
<dbReference type="SUPFAM" id="SSF52047">
    <property type="entry name" value="RNI-like"/>
    <property type="match status" value="1"/>
</dbReference>
<evidence type="ECO:0000256" key="3">
    <source>
        <dbReference type="ARBA" id="ARBA00022614"/>
    </source>
</evidence>
<keyword evidence="6" id="KW-0067">ATP-binding</keyword>
<sequence length="817" mass="93050">MTTPKEILLGTLKDLGRDDFEEFKWHLKNNGSVEGLPAIPESELENAERTDIVDLMFDTYSINTFEVAKNLLGRINRNDLLENLNKTIPEPTVTRMQFSHLCHLLFIHAEILTECQLKLKSDLKQKFQCVLEGISTTENPTLLSQIYTELYITGGGTAEVNDEHEVRQIETASRKPDRPETTIRQEDIFKLPPGRDKPIRTVLTMGVAGIGKTVLTQKFTLDWAEDKANQDIQFMFPFTFRELNVLKEEKFSLVELVHHFFTETKEAGIYIFEDFQVVFIFDGLDECRPPLNFHKTTILTDPRKSTSVDVLLINLIRGKLLPSARLWITTRPAAANKILCDIVDMVTEVRGFTDPQKEEYFRKRFRDEEQASSIISHIKTSRSLHIMCYIPVFCWITATVLEFVMKNKESKDLPKTLTELYLRLVLFHLKTKDIKYDGGAETESCRKIIESLGKLAFDQLQKGNLIFYESDLTECGIDIRAASVYSGVFTQIFKADECHMFTGVVYCFVHLSIQEFFAALHVYLTFINSGVNLFKKQSPLFKIFQKTLTVKDFYQSAVDKALESPNGHLDLFLRFLLGLSLQTNQDLLCMLTQTGSSSQTNQETVQYIKKKLSGKLSAEKSINLFHCLNELDDRSLVEEIQQSLRSGRLSTDQLSPAQWSALVFILLSSDLDEFDLEKYSCSEKAFLKLLYCKLSKRSFEALPEILSSPSNHLTELDLSSNYLQDSGLDLLCVGLKSPDCKLETLRLWSCGLSKISCDYLAAALKSNPSHLRQLDLSNDSSWSSTKNKLQDPGVKHLCGFLESPGCKLETLRSVSMF</sequence>
<evidence type="ECO:0000259" key="8">
    <source>
        <dbReference type="PROSITE" id="PS50837"/>
    </source>
</evidence>
<accession>A0A3P9DTR6</accession>
<dbReference type="Gene3D" id="1.10.533.10">
    <property type="entry name" value="Death Domain, Fas"/>
    <property type="match status" value="1"/>
</dbReference>
<dbReference type="Pfam" id="PF17776">
    <property type="entry name" value="NLRC4_HD2"/>
    <property type="match status" value="1"/>
</dbReference>
<dbReference type="PROSITE" id="PS50837">
    <property type="entry name" value="NACHT"/>
    <property type="match status" value="1"/>
</dbReference>
<dbReference type="SMART" id="SM01289">
    <property type="entry name" value="PYRIN"/>
    <property type="match status" value="1"/>
</dbReference>
<dbReference type="InterPro" id="IPR041267">
    <property type="entry name" value="NLRP_HD2"/>
</dbReference>
<evidence type="ECO:0000256" key="2">
    <source>
        <dbReference type="ARBA" id="ARBA00022490"/>
    </source>
</evidence>
<dbReference type="AlphaFoldDB" id="A0A3P9DTR6"/>
<dbReference type="Ensembl" id="ENSMZET00005039548.1">
    <property type="protein sequence ID" value="ENSMZEP00005038140.1"/>
    <property type="gene ID" value="ENSMZEG00005028519.1"/>
</dbReference>
<dbReference type="InterPro" id="IPR029495">
    <property type="entry name" value="NACHT-assoc"/>
</dbReference>
<dbReference type="GO" id="GO:0005524">
    <property type="term" value="F:ATP binding"/>
    <property type="evidence" value="ECO:0007669"/>
    <property type="project" value="UniProtKB-KW"/>
</dbReference>
<dbReference type="SMART" id="SM00368">
    <property type="entry name" value="LRR_RI"/>
    <property type="match status" value="3"/>
</dbReference>
<dbReference type="InterPro" id="IPR004020">
    <property type="entry name" value="DAPIN"/>
</dbReference>
<dbReference type="InterPro" id="IPR027417">
    <property type="entry name" value="P-loop_NTPase"/>
</dbReference>
<reference evidence="9" key="2">
    <citation type="submission" date="2025-09" db="UniProtKB">
        <authorList>
            <consortium name="Ensembl"/>
        </authorList>
    </citation>
    <scope>IDENTIFICATION</scope>
</reference>
<evidence type="ECO:0000313" key="9">
    <source>
        <dbReference type="Ensembl" id="ENSMZEP00005038140.1"/>
    </source>
</evidence>
<dbReference type="GeneTree" id="ENSGT01150000286915"/>
<reference evidence="9" key="1">
    <citation type="submission" date="2025-08" db="UniProtKB">
        <authorList>
            <consortium name="Ensembl"/>
        </authorList>
    </citation>
    <scope>IDENTIFICATION</scope>
</reference>
<evidence type="ECO:0008006" key="11">
    <source>
        <dbReference type="Google" id="ProtNLM"/>
    </source>
</evidence>
<dbReference type="InterPro" id="IPR011029">
    <property type="entry name" value="DEATH-like_dom_sf"/>
</dbReference>
<keyword evidence="10" id="KW-1185">Reference proteome</keyword>
<evidence type="ECO:0000313" key="10">
    <source>
        <dbReference type="Proteomes" id="UP000265160"/>
    </source>
</evidence>
<dbReference type="PROSITE" id="PS50824">
    <property type="entry name" value="DAPIN"/>
    <property type="match status" value="1"/>
</dbReference>
<keyword evidence="2" id="KW-0963">Cytoplasm</keyword>
<dbReference type="Pfam" id="PF02758">
    <property type="entry name" value="PYRIN"/>
    <property type="match status" value="1"/>
</dbReference>